<organism evidence="2 3">
    <name type="scientific">Nephila pilipes</name>
    <name type="common">Giant wood spider</name>
    <name type="synonym">Nephila maculata</name>
    <dbReference type="NCBI Taxonomy" id="299642"/>
    <lineage>
        <taxon>Eukaryota</taxon>
        <taxon>Metazoa</taxon>
        <taxon>Ecdysozoa</taxon>
        <taxon>Arthropoda</taxon>
        <taxon>Chelicerata</taxon>
        <taxon>Arachnida</taxon>
        <taxon>Araneae</taxon>
        <taxon>Araneomorphae</taxon>
        <taxon>Entelegynae</taxon>
        <taxon>Araneoidea</taxon>
        <taxon>Nephilidae</taxon>
        <taxon>Nephila</taxon>
    </lineage>
</organism>
<keyword evidence="3" id="KW-1185">Reference proteome</keyword>
<protein>
    <submittedName>
        <fullName evidence="2">Uncharacterized protein</fullName>
    </submittedName>
</protein>
<gene>
    <name evidence="2" type="ORF">NPIL_588261</name>
</gene>
<name>A0A8X6QC81_NEPPI</name>
<sequence length="102" mass="11226">MPSDNDRMWGVKGSSWDKRDEGSHPSPIDSGQVTRIEQKSVNGFHCLNHVPPPITVDHDLGVDRRLLLSKIPVAVIAFDTSLIARRGWVDSFIFSDGSGVSL</sequence>
<dbReference type="AlphaFoldDB" id="A0A8X6QC81"/>
<accession>A0A8X6QC81</accession>
<dbReference type="Proteomes" id="UP000887013">
    <property type="component" value="Unassembled WGS sequence"/>
</dbReference>
<dbReference type="EMBL" id="BMAW01029137">
    <property type="protein sequence ID" value="GFU10693.1"/>
    <property type="molecule type" value="Genomic_DNA"/>
</dbReference>
<proteinExistence type="predicted"/>
<reference evidence="2" key="1">
    <citation type="submission" date="2020-08" db="EMBL/GenBank/DDBJ databases">
        <title>Multicomponent nature underlies the extraordinary mechanical properties of spider dragline silk.</title>
        <authorList>
            <person name="Kono N."/>
            <person name="Nakamura H."/>
            <person name="Mori M."/>
            <person name="Yoshida Y."/>
            <person name="Ohtoshi R."/>
            <person name="Malay A.D."/>
            <person name="Moran D.A.P."/>
            <person name="Tomita M."/>
            <person name="Numata K."/>
            <person name="Arakawa K."/>
        </authorList>
    </citation>
    <scope>NUCLEOTIDE SEQUENCE</scope>
</reference>
<feature type="region of interest" description="Disordered" evidence="1">
    <location>
        <begin position="1"/>
        <end position="33"/>
    </location>
</feature>
<evidence type="ECO:0000313" key="3">
    <source>
        <dbReference type="Proteomes" id="UP000887013"/>
    </source>
</evidence>
<feature type="compositionally biased region" description="Basic and acidic residues" evidence="1">
    <location>
        <begin position="1"/>
        <end position="23"/>
    </location>
</feature>
<comment type="caution">
    <text evidence="2">The sequence shown here is derived from an EMBL/GenBank/DDBJ whole genome shotgun (WGS) entry which is preliminary data.</text>
</comment>
<evidence type="ECO:0000256" key="1">
    <source>
        <dbReference type="SAM" id="MobiDB-lite"/>
    </source>
</evidence>
<evidence type="ECO:0000313" key="2">
    <source>
        <dbReference type="EMBL" id="GFU10693.1"/>
    </source>
</evidence>